<evidence type="ECO:0000259" key="1">
    <source>
        <dbReference type="Pfam" id="PF00117"/>
    </source>
</evidence>
<dbReference type="PANTHER" id="PTHR42695">
    <property type="entry name" value="GLUTAMINE AMIDOTRANSFERASE YLR126C-RELATED"/>
    <property type="match status" value="1"/>
</dbReference>
<proteinExistence type="predicted"/>
<dbReference type="Proteomes" id="UP000184188">
    <property type="component" value="Unassembled WGS sequence"/>
</dbReference>
<dbReference type="Pfam" id="PF00117">
    <property type="entry name" value="GATase"/>
    <property type="match status" value="1"/>
</dbReference>
<dbReference type="STRING" id="1073090.A0A1L9STT2"/>
<dbReference type="CDD" id="cd01741">
    <property type="entry name" value="GATase1_1"/>
    <property type="match status" value="1"/>
</dbReference>
<evidence type="ECO:0000313" key="3">
    <source>
        <dbReference type="Proteomes" id="UP000184188"/>
    </source>
</evidence>
<dbReference type="EMBL" id="KV878336">
    <property type="protein sequence ID" value="OJJ50625.1"/>
    <property type="molecule type" value="Genomic_DNA"/>
</dbReference>
<protein>
    <recommendedName>
        <fullName evidence="1">Glutamine amidotransferase domain-containing protein</fullName>
    </recommendedName>
</protein>
<dbReference type="OrthoDB" id="92161at2759"/>
<evidence type="ECO:0000313" key="2">
    <source>
        <dbReference type="EMBL" id="OJJ50625.1"/>
    </source>
</evidence>
<dbReference type="GO" id="GO:0005829">
    <property type="term" value="C:cytosol"/>
    <property type="evidence" value="ECO:0007669"/>
    <property type="project" value="TreeGrafter"/>
</dbReference>
<sequence length="250" mass="28088">MPSKPLHIAVLECDTPVDPVREKLQGYGDIFERLLQTGFQSLGQDAADIELKVSKWDVVNHEVYPTPEEVDALLLTGSKHNSFENDSWIVNLTSYVKDVIEIHQKPVVGICFGHQIIARALGSRVARNTKGWEISVEKFALTDQGKELFGKDELALHQMHRDIVYDLPPDCINLGFSPVCEIQGFYRPKKIITVQAHPEFTEFIVSQILELRHGQKIFDDALYESGISRVANPHDGLLVASAICRFLLGL</sequence>
<dbReference type="Gene3D" id="3.40.50.880">
    <property type="match status" value="1"/>
</dbReference>
<name>A0A1L9STT2_9EURO</name>
<dbReference type="RefSeq" id="XP_022585135.1">
    <property type="nucleotide sequence ID" value="XM_022721517.1"/>
</dbReference>
<gene>
    <name evidence="2" type="ORF">ASPZODRAFT_126521</name>
</gene>
<dbReference type="GO" id="GO:0005634">
    <property type="term" value="C:nucleus"/>
    <property type="evidence" value="ECO:0007669"/>
    <property type="project" value="TreeGrafter"/>
</dbReference>
<dbReference type="VEuPathDB" id="FungiDB:ASPZODRAFT_126521"/>
<feature type="domain" description="Glutamine amidotransferase" evidence="1">
    <location>
        <begin position="48"/>
        <end position="201"/>
    </location>
</feature>
<dbReference type="GeneID" id="34607982"/>
<dbReference type="InterPro" id="IPR029062">
    <property type="entry name" value="Class_I_gatase-like"/>
</dbReference>
<dbReference type="SUPFAM" id="SSF52317">
    <property type="entry name" value="Class I glutamine amidotransferase-like"/>
    <property type="match status" value="1"/>
</dbReference>
<dbReference type="PROSITE" id="PS51273">
    <property type="entry name" value="GATASE_TYPE_1"/>
    <property type="match status" value="1"/>
</dbReference>
<dbReference type="PANTHER" id="PTHR42695:SF5">
    <property type="entry name" value="GLUTAMINE AMIDOTRANSFERASE YLR126C-RELATED"/>
    <property type="match status" value="1"/>
</dbReference>
<reference evidence="3" key="1">
    <citation type="journal article" date="2017" name="Genome Biol.">
        <title>Comparative genomics reveals high biological diversity and specific adaptations in the industrially and medically important fungal genus Aspergillus.</title>
        <authorList>
            <person name="de Vries R.P."/>
            <person name="Riley R."/>
            <person name="Wiebenga A."/>
            <person name="Aguilar-Osorio G."/>
            <person name="Amillis S."/>
            <person name="Uchima C.A."/>
            <person name="Anderluh G."/>
            <person name="Asadollahi M."/>
            <person name="Askin M."/>
            <person name="Barry K."/>
            <person name="Battaglia E."/>
            <person name="Bayram O."/>
            <person name="Benocci T."/>
            <person name="Braus-Stromeyer S.A."/>
            <person name="Caldana C."/>
            <person name="Canovas D."/>
            <person name="Cerqueira G.C."/>
            <person name="Chen F."/>
            <person name="Chen W."/>
            <person name="Choi C."/>
            <person name="Clum A."/>
            <person name="Dos Santos R.A."/>
            <person name="Damasio A.R."/>
            <person name="Diallinas G."/>
            <person name="Emri T."/>
            <person name="Fekete E."/>
            <person name="Flipphi M."/>
            <person name="Freyberg S."/>
            <person name="Gallo A."/>
            <person name="Gournas C."/>
            <person name="Habgood R."/>
            <person name="Hainaut M."/>
            <person name="Harispe M.L."/>
            <person name="Henrissat B."/>
            <person name="Hilden K.S."/>
            <person name="Hope R."/>
            <person name="Hossain A."/>
            <person name="Karabika E."/>
            <person name="Karaffa L."/>
            <person name="Karanyi Z."/>
            <person name="Krasevec N."/>
            <person name="Kuo A."/>
            <person name="Kusch H."/>
            <person name="LaButti K."/>
            <person name="Lagendijk E.L."/>
            <person name="Lapidus A."/>
            <person name="Levasseur A."/>
            <person name="Lindquist E."/>
            <person name="Lipzen A."/>
            <person name="Logrieco A.F."/>
            <person name="MacCabe A."/>
            <person name="Maekelae M.R."/>
            <person name="Malavazi I."/>
            <person name="Melin P."/>
            <person name="Meyer V."/>
            <person name="Mielnichuk N."/>
            <person name="Miskei M."/>
            <person name="Molnar A.P."/>
            <person name="Mule G."/>
            <person name="Ngan C.Y."/>
            <person name="Orejas M."/>
            <person name="Orosz E."/>
            <person name="Ouedraogo J.P."/>
            <person name="Overkamp K.M."/>
            <person name="Park H.-S."/>
            <person name="Perrone G."/>
            <person name="Piumi F."/>
            <person name="Punt P.J."/>
            <person name="Ram A.F."/>
            <person name="Ramon A."/>
            <person name="Rauscher S."/>
            <person name="Record E."/>
            <person name="Riano-Pachon D.M."/>
            <person name="Robert V."/>
            <person name="Roehrig J."/>
            <person name="Ruller R."/>
            <person name="Salamov A."/>
            <person name="Salih N.S."/>
            <person name="Samson R.A."/>
            <person name="Sandor E."/>
            <person name="Sanguinetti M."/>
            <person name="Schuetze T."/>
            <person name="Sepcic K."/>
            <person name="Shelest E."/>
            <person name="Sherlock G."/>
            <person name="Sophianopoulou V."/>
            <person name="Squina F.M."/>
            <person name="Sun H."/>
            <person name="Susca A."/>
            <person name="Todd R.B."/>
            <person name="Tsang A."/>
            <person name="Unkles S.E."/>
            <person name="van de Wiele N."/>
            <person name="van Rossen-Uffink D."/>
            <person name="Oliveira J.V."/>
            <person name="Vesth T.C."/>
            <person name="Visser J."/>
            <person name="Yu J.-H."/>
            <person name="Zhou M."/>
            <person name="Andersen M.R."/>
            <person name="Archer D.B."/>
            <person name="Baker S.E."/>
            <person name="Benoit I."/>
            <person name="Brakhage A.A."/>
            <person name="Braus G.H."/>
            <person name="Fischer R."/>
            <person name="Frisvad J.C."/>
            <person name="Goldman G.H."/>
            <person name="Houbraken J."/>
            <person name="Oakley B."/>
            <person name="Pocsi I."/>
            <person name="Scazzocchio C."/>
            <person name="Seiboth B."/>
            <person name="vanKuyk P.A."/>
            <person name="Wortman J."/>
            <person name="Dyer P.S."/>
            <person name="Grigoriev I.V."/>
        </authorList>
    </citation>
    <scope>NUCLEOTIDE SEQUENCE [LARGE SCALE GENOMIC DNA]</scope>
    <source>
        <strain evidence="3">CBS 506.65</strain>
    </source>
</reference>
<keyword evidence="3" id="KW-1185">Reference proteome</keyword>
<dbReference type="InterPro" id="IPR017926">
    <property type="entry name" value="GATASE"/>
</dbReference>
<organism evidence="2 3">
    <name type="scientific">Penicilliopsis zonata CBS 506.65</name>
    <dbReference type="NCBI Taxonomy" id="1073090"/>
    <lineage>
        <taxon>Eukaryota</taxon>
        <taxon>Fungi</taxon>
        <taxon>Dikarya</taxon>
        <taxon>Ascomycota</taxon>
        <taxon>Pezizomycotina</taxon>
        <taxon>Eurotiomycetes</taxon>
        <taxon>Eurotiomycetidae</taxon>
        <taxon>Eurotiales</taxon>
        <taxon>Aspergillaceae</taxon>
        <taxon>Penicilliopsis</taxon>
    </lineage>
</organism>
<dbReference type="InterPro" id="IPR044992">
    <property type="entry name" value="ChyE-like"/>
</dbReference>
<accession>A0A1L9STT2</accession>
<dbReference type="AlphaFoldDB" id="A0A1L9STT2"/>